<reference evidence="2" key="1">
    <citation type="submission" date="2023-07" db="EMBL/GenBank/DDBJ databases">
        <authorList>
            <person name="Stuckert A."/>
        </authorList>
    </citation>
    <scope>NUCLEOTIDE SEQUENCE</scope>
</reference>
<proteinExistence type="predicted"/>
<accession>A0ABN9LXI2</accession>
<sequence length="137" mass="15710">MWGCFSKAGTGQVNLCEGRMNQVAYKVILEKQLIPSAQAMFPNSEDWIFQQDNAPCHTASKVWNFFSPLRPFLNYQRMYYVFMQMLASGPAWLGIVLLITVSLLPDVLKKVICRQLWPTATERIQVPMFEIGIHLPV</sequence>
<feature type="transmembrane region" description="Helical" evidence="1">
    <location>
        <begin position="78"/>
        <end position="104"/>
    </location>
</feature>
<evidence type="ECO:0000256" key="1">
    <source>
        <dbReference type="SAM" id="Phobius"/>
    </source>
</evidence>
<organism evidence="2 3">
    <name type="scientific">Ranitomeya imitator</name>
    <name type="common">mimic poison frog</name>
    <dbReference type="NCBI Taxonomy" id="111125"/>
    <lineage>
        <taxon>Eukaryota</taxon>
        <taxon>Metazoa</taxon>
        <taxon>Chordata</taxon>
        <taxon>Craniata</taxon>
        <taxon>Vertebrata</taxon>
        <taxon>Euteleostomi</taxon>
        <taxon>Amphibia</taxon>
        <taxon>Batrachia</taxon>
        <taxon>Anura</taxon>
        <taxon>Neobatrachia</taxon>
        <taxon>Hyloidea</taxon>
        <taxon>Dendrobatidae</taxon>
        <taxon>Dendrobatinae</taxon>
        <taxon>Ranitomeya</taxon>
    </lineage>
</organism>
<keyword evidence="3" id="KW-1185">Reference proteome</keyword>
<evidence type="ECO:0008006" key="4">
    <source>
        <dbReference type="Google" id="ProtNLM"/>
    </source>
</evidence>
<evidence type="ECO:0000313" key="3">
    <source>
        <dbReference type="Proteomes" id="UP001176940"/>
    </source>
</evidence>
<gene>
    <name evidence="2" type="ORF">RIMI_LOCUS13950527</name>
</gene>
<dbReference type="InterPro" id="IPR036397">
    <property type="entry name" value="RNaseH_sf"/>
</dbReference>
<comment type="caution">
    <text evidence="2">The sequence shown here is derived from an EMBL/GenBank/DDBJ whole genome shotgun (WGS) entry which is preliminary data.</text>
</comment>
<protein>
    <recommendedName>
        <fullName evidence="4">Transposase</fullName>
    </recommendedName>
</protein>
<dbReference type="EMBL" id="CAUEEQ010035257">
    <property type="protein sequence ID" value="CAJ0952605.1"/>
    <property type="molecule type" value="Genomic_DNA"/>
</dbReference>
<name>A0ABN9LXI2_9NEOB</name>
<dbReference type="Gene3D" id="3.30.420.10">
    <property type="entry name" value="Ribonuclease H-like superfamily/Ribonuclease H"/>
    <property type="match status" value="1"/>
</dbReference>
<evidence type="ECO:0000313" key="2">
    <source>
        <dbReference type="EMBL" id="CAJ0952605.1"/>
    </source>
</evidence>
<keyword evidence="1" id="KW-1133">Transmembrane helix</keyword>
<keyword evidence="1" id="KW-0472">Membrane</keyword>
<keyword evidence="1" id="KW-0812">Transmembrane</keyword>
<dbReference type="Proteomes" id="UP001176940">
    <property type="component" value="Unassembled WGS sequence"/>
</dbReference>